<dbReference type="InterPro" id="IPR001898">
    <property type="entry name" value="SLC13A/DASS"/>
</dbReference>
<proteinExistence type="inferred from homology"/>
<feature type="transmembrane region" description="Helical" evidence="6">
    <location>
        <begin position="290"/>
        <end position="307"/>
    </location>
</feature>
<reference evidence="7 8" key="1">
    <citation type="submission" date="2016-02" db="EMBL/GenBank/DDBJ databases">
        <title>Anaerosporomusa subterraneum gen. nov., sp. nov., a spore-forming obligate anaerobe isolated from saprolite.</title>
        <authorList>
            <person name="Choi J.K."/>
            <person name="Shah M."/>
            <person name="Yee N."/>
        </authorList>
    </citation>
    <scope>NUCLEOTIDE SEQUENCE [LARGE SCALE GENOMIC DNA]</scope>
    <source>
        <strain evidence="7 8">RU4</strain>
    </source>
</reference>
<feature type="transmembrane region" description="Helical" evidence="6">
    <location>
        <begin position="80"/>
        <end position="100"/>
    </location>
</feature>
<feature type="transmembrane region" description="Helical" evidence="6">
    <location>
        <begin position="440"/>
        <end position="460"/>
    </location>
</feature>
<feature type="transmembrane region" description="Helical" evidence="6">
    <location>
        <begin position="348"/>
        <end position="369"/>
    </location>
</feature>
<dbReference type="EMBL" id="LSGP01000017">
    <property type="protein sequence ID" value="KYZ76525.1"/>
    <property type="molecule type" value="Genomic_DNA"/>
</dbReference>
<feature type="transmembrane region" description="Helical" evidence="6">
    <location>
        <begin position="51"/>
        <end position="68"/>
    </location>
</feature>
<evidence type="ECO:0000313" key="8">
    <source>
        <dbReference type="Proteomes" id="UP000076268"/>
    </source>
</evidence>
<keyword evidence="5 6" id="KW-0472">Membrane</keyword>
<dbReference type="GO" id="GO:0016020">
    <property type="term" value="C:membrane"/>
    <property type="evidence" value="ECO:0007669"/>
    <property type="project" value="UniProtKB-SubCell"/>
</dbReference>
<feature type="transmembrane region" description="Helical" evidence="6">
    <location>
        <begin position="319"/>
        <end position="342"/>
    </location>
</feature>
<organism evidence="7 8">
    <name type="scientific">Anaerosporomusa subterranea</name>
    <dbReference type="NCBI Taxonomy" id="1794912"/>
    <lineage>
        <taxon>Bacteria</taxon>
        <taxon>Bacillati</taxon>
        <taxon>Bacillota</taxon>
        <taxon>Negativicutes</taxon>
        <taxon>Acetonemataceae</taxon>
        <taxon>Anaerosporomusa</taxon>
    </lineage>
</organism>
<evidence type="ECO:0000256" key="2">
    <source>
        <dbReference type="ARBA" id="ARBA00007349"/>
    </source>
</evidence>
<comment type="similarity">
    <text evidence="2">Belongs to the SLC13A/DASS transporter (TC 2.A.47) family. DIT1 subfamily.</text>
</comment>
<evidence type="ECO:0000313" key="7">
    <source>
        <dbReference type="EMBL" id="KYZ76525.1"/>
    </source>
</evidence>
<keyword evidence="3 6" id="KW-0812">Transmembrane</keyword>
<feature type="transmembrane region" description="Helical" evidence="6">
    <location>
        <begin position="181"/>
        <end position="200"/>
    </location>
</feature>
<dbReference type="PIRSF" id="PIRSF002457">
    <property type="entry name" value="DASS"/>
    <property type="match status" value="1"/>
</dbReference>
<dbReference type="Pfam" id="PF00939">
    <property type="entry name" value="Na_sulph_symp"/>
    <property type="match status" value="1"/>
</dbReference>
<dbReference type="GO" id="GO:0022857">
    <property type="term" value="F:transmembrane transporter activity"/>
    <property type="evidence" value="ECO:0007669"/>
    <property type="project" value="InterPro"/>
</dbReference>
<comment type="caution">
    <text evidence="7">The sequence shown here is derived from an EMBL/GenBank/DDBJ whole genome shotgun (WGS) entry which is preliminary data.</text>
</comment>
<protein>
    <submittedName>
        <fullName evidence="7">Anion permease</fullName>
    </submittedName>
</protein>
<dbReference type="Proteomes" id="UP000076268">
    <property type="component" value="Unassembled WGS sequence"/>
</dbReference>
<evidence type="ECO:0000256" key="4">
    <source>
        <dbReference type="ARBA" id="ARBA00022989"/>
    </source>
</evidence>
<keyword evidence="4 6" id="KW-1133">Transmembrane helix</keyword>
<keyword evidence="8" id="KW-1185">Reference proteome</keyword>
<dbReference type="InterPro" id="IPR030676">
    <property type="entry name" value="CitT-rel"/>
</dbReference>
<dbReference type="AlphaFoldDB" id="A0A154BRN3"/>
<evidence type="ECO:0000256" key="6">
    <source>
        <dbReference type="SAM" id="Phobius"/>
    </source>
</evidence>
<dbReference type="NCBIfam" id="TIGR00785">
    <property type="entry name" value="dass"/>
    <property type="match status" value="1"/>
</dbReference>
<comment type="subcellular location">
    <subcellularLocation>
        <location evidence="1">Membrane</location>
        <topology evidence="1">Multi-pass membrane protein</topology>
    </subcellularLocation>
</comment>
<evidence type="ECO:0000256" key="3">
    <source>
        <dbReference type="ARBA" id="ARBA00022692"/>
    </source>
</evidence>
<evidence type="ECO:0000256" key="5">
    <source>
        <dbReference type="ARBA" id="ARBA00023136"/>
    </source>
</evidence>
<feature type="transmembrane region" description="Helical" evidence="6">
    <location>
        <begin position="254"/>
        <end position="278"/>
    </location>
</feature>
<evidence type="ECO:0000256" key="1">
    <source>
        <dbReference type="ARBA" id="ARBA00004141"/>
    </source>
</evidence>
<feature type="transmembrane region" description="Helical" evidence="6">
    <location>
        <begin position="212"/>
        <end position="233"/>
    </location>
</feature>
<feature type="transmembrane region" description="Helical" evidence="6">
    <location>
        <begin position="7"/>
        <end position="24"/>
    </location>
</feature>
<sequence>MNNLTRGLIVLAVGAVIWFLPVPAGLKPAAWHLLAIFVATILGFILQPLPIGAIAFLSVTFTALAGVLKPAEALSGFSNGTIWLIVSAFLFAKGFIKTGLGRRIAYMLIRSMGDSTLKLGYTLALSDLIISPATPSNTARAGGILFPIVKSLSAAFDSEPGPSARRVGAYLIQTAYQGNTITSAMFMTAMAGNPLIALLASKTLNINISWGLWATAAIVPGIISLIVVPYFLYKFYPPEITHTPEAKTLAAKELAQMGAMSLGEKIVASVFVGALVLWSTSQFTKIDATVVAMLAVSIMMMTKVLEWKDVLDEKGAWDTLIWMGALIGLADYLAKLGFIPWFAKAVSASIVGVPWMQAFIVLLVIYMYAHYGFASLVAHITAMYAAFASVAVAAGAPAYLVALALAFMSNLCMSLTHYAAGPAPIYFGSGYVDQGTWWKLGFMVSVINMIIWVGIGSFWWKVLGLW</sequence>
<gene>
    <name evidence="7" type="ORF">AXX12_08825</name>
</gene>
<dbReference type="PANTHER" id="PTHR42826">
    <property type="entry name" value="DICARBOXYLATE TRANSPORTER 2.1, CHLOROPLASTIC"/>
    <property type="match status" value="1"/>
</dbReference>
<name>A0A154BRN3_ANASB</name>
<accession>A0A154BRN3</accession>
<dbReference type="STRING" id="1794912.AXX12_08825"/>